<comment type="caution">
    <text evidence="3">The sequence shown here is derived from an EMBL/GenBank/DDBJ whole genome shotgun (WGS) entry which is preliminary data.</text>
</comment>
<dbReference type="SUPFAM" id="SSF48452">
    <property type="entry name" value="TPR-like"/>
    <property type="match status" value="1"/>
</dbReference>
<reference evidence="4" key="1">
    <citation type="journal article" date="2019" name="Int. J. Syst. Evol. Microbiol.">
        <title>The Global Catalogue of Microorganisms (GCM) 10K type strain sequencing project: providing services to taxonomists for standard genome sequencing and annotation.</title>
        <authorList>
            <consortium name="The Broad Institute Genomics Platform"/>
            <consortium name="The Broad Institute Genome Sequencing Center for Infectious Disease"/>
            <person name="Wu L."/>
            <person name="Ma J."/>
        </authorList>
    </citation>
    <scope>NUCLEOTIDE SEQUENCE [LARGE SCALE GENOMIC DNA]</scope>
    <source>
        <strain evidence="4">CECT 7131</strain>
    </source>
</reference>
<protein>
    <submittedName>
        <fullName evidence="3">C-type cytochrome biogenesis protein CcmI</fullName>
    </submittedName>
</protein>
<feature type="transmembrane region" description="Helical" evidence="2">
    <location>
        <begin position="6"/>
        <end position="26"/>
    </location>
</feature>
<evidence type="ECO:0000256" key="1">
    <source>
        <dbReference type="ARBA" id="ARBA00022748"/>
    </source>
</evidence>
<name>A0ABT8AFU9_9PROT</name>
<evidence type="ECO:0000313" key="4">
    <source>
        <dbReference type="Proteomes" id="UP001529369"/>
    </source>
</evidence>
<keyword evidence="2" id="KW-0472">Membrane</keyword>
<dbReference type="Gene3D" id="1.25.40.10">
    <property type="entry name" value="Tetratricopeptide repeat domain"/>
    <property type="match status" value="1"/>
</dbReference>
<feature type="transmembrane region" description="Helical" evidence="2">
    <location>
        <begin position="91"/>
        <end position="110"/>
    </location>
</feature>
<dbReference type="NCBIfam" id="TIGR03142">
    <property type="entry name" value="cytochro_ccmI"/>
    <property type="match status" value="1"/>
</dbReference>
<keyword evidence="2" id="KW-0812">Transmembrane</keyword>
<gene>
    <name evidence="3" type="primary">ccmI</name>
    <name evidence="3" type="ORF">QWZ14_30305</name>
</gene>
<sequence length="268" mass="29060">MNWFPFWPLLGLVAAAALLPLVTVFFRPPAARGRREADLALYRSQMAELDREREAGRLDAAAHRAATLEVQRRLVLAPEDAGARTSRGGRWTVGGLLVAVPALALGLYLASGRPSMPSAPHALRQQIASRDEEMLALLRSRLAAIDPASEQAQQGYVLLGNAERGRGNLGAAAEAYRRALAGRFDPEVAGQLAQVLLEDGKVEEATRMLADALPRAPESIGLRFLTGQAEARAGRPENARRLWQALIADAPAEAPWRAMIERRMADLP</sequence>
<organism evidence="3 4">
    <name type="scientific">Paeniroseomonas aquatica</name>
    <dbReference type="NCBI Taxonomy" id="373043"/>
    <lineage>
        <taxon>Bacteria</taxon>
        <taxon>Pseudomonadati</taxon>
        <taxon>Pseudomonadota</taxon>
        <taxon>Alphaproteobacteria</taxon>
        <taxon>Acetobacterales</taxon>
        <taxon>Acetobacteraceae</taxon>
        <taxon>Paeniroseomonas</taxon>
    </lineage>
</organism>
<dbReference type="InterPro" id="IPR011990">
    <property type="entry name" value="TPR-like_helical_dom_sf"/>
</dbReference>
<keyword evidence="4" id="KW-1185">Reference proteome</keyword>
<dbReference type="EMBL" id="JAUFPN010000300">
    <property type="protein sequence ID" value="MDN3568689.1"/>
    <property type="molecule type" value="Genomic_DNA"/>
</dbReference>
<evidence type="ECO:0000313" key="3">
    <source>
        <dbReference type="EMBL" id="MDN3568689.1"/>
    </source>
</evidence>
<evidence type="ECO:0000256" key="2">
    <source>
        <dbReference type="SAM" id="Phobius"/>
    </source>
</evidence>
<proteinExistence type="predicted"/>
<keyword evidence="2" id="KW-1133">Transmembrane helix</keyword>
<accession>A0ABT8AFU9</accession>
<dbReference type="Proteomes" id="UP001529369">
    <property type="component" value="Unassembled WGS sequence"/>
</dbReference>
<dbReference type="RefSeq" id="WP_290320799.1">
    <property type="nucleotide sequence ID" value="NZ_JAUFPN010000300.1"/>
</dbReference>
<keyword evidence="1" id="KW-0201">Cytochrome c-type biogenesis</keyword>
<dbReference type="InterPro" id="IPR017560">
    <property type="entry name" value="Cyt_c_biogenesis_CcmI"/>
</dbReference>